<evidence type="ECO:0000256" key="3">
    <source>
        <dbReference type="ARBA" id="ARBA00023002"/>
    </source>
</evidence>
<sequence>MKNKLREQIGDSSAIAYLALPPSCYPSALNSLRVLDTTSITVVAEKPVASSIDETNALQEAISINGMSNFLVAEHFGSKECFANLVAFRQSPFGHLLQRRFVSEIRCYALESLLVGKDRGNFFESLRAGSWTDMHSHLILPMLGQIITAIPPSFDEELLRANRENAILSLRVSAQPIFGQYIGYHDECGNPNSQAPTLAAVTLESTLKNLRGISFKLITGKALPAKWTGIEVVFKQQFASANQPSRLVLRHHPNEGICLYFNIQKPNSKELQQVKMEFTYESAFNQVNEPAYVKLFREILVEGATSSLMSAGEAIAALGVAEDVIKAGQGSSLIHYPIGTWPLDKDLLPLECQGWV</sequence>
<dbReference type="SUPFAM" id="SSF55347">
    <property type="entry name" value="Glyceraldehyde-3-phosphate dehydrogenase-like, C-terminal domain"/>
    <property type="match status" value="1"/>
</dbReference>
<keyword evidence="3" id="KW-0560">Oxidoreductase</keyword>
<evidence type="ECO:0000256" key="1">
    <source>
        <dbReference type="ARBA" id="ARBA00004921"/>
    </source>
</evidence>
<evidence type="ECO:0000256" key="4">
    <source>
        <dbReference type="ARBA" id="ARBA00023277"/>
    </source>
</evidence>
<evidence type="ECO:0000259" key="5">
    <source>
        <dbReference type="Pfam" id="PF02781"/>
    </source>
</evidence>
<comment type="caution">
    <text evidence="6">The sequence shown here is derived from an EMBL/GenBank/DDBJ whole genome shotgun (WGS) entry which is preliminary data.</text>
</comment>
<gene>
    <name evidence="6" type="ORF">ENR15_23485</name>
</gene>
<evidence type="ECO:0000256" key="2">
    <source>
        <dbReference type="ARBA" id="ARBA00022857"/>
    </source>
</evidence>
<dbReference type="AlphaFoldDB" id="A0A7C3VKQ6"/>
<comment type="pathway">
    <text evidence="1">Carbohydrate degradation.</text>
</comment>
<dbReference type="GO" id="GO:0050661">
    <property type="term" value="F:NADP binding"/>
    <property type="evidence" value="ECO:0007669"/>
    <property type="project" value="InterPro"/>
</dbReference>
<keyword evidence="4" id="KW-0119">Carbohydrate metabolism</keyword>
<dbReference type="PANTHER" id="PTHR23429">
    <property type="entry name" value="GLUCOSE-6-PHOSPHATE 1-DEHYDROGENASE G6PD"/>
    <property type="match status" value="1"/>
</dbReference>
<feature type="domain" description="Glucose-6-phosphate dehydrogenase C-terminal" evidence="5">
    <location>
        <begin position="88"/>
        <end position="341"/>
    </location>
</feature>
<dbReference type="GO" id="GO:0006006">
    <property type="term" value="P:glucose metabolic process"/>
    <property type="evidence" value="ECO:0007669"/>
    <property type="project" value="InterPro"/>
</dbReference>
<dbReference type="GO" id="GO:0009051">
    <property type="term" value="P:pentose-phosphate shunt, oxidative branch"/>
    <property type="evidence" value="ECO:0007669"/>
    <property type="project" value="TreeGrafter"/>
</dbReference>
<dbReference type="InterPro" id="IPR022675">
    <property type="entry name" value="G6P_DH_C"/>
</dbReference>
<accession>A0A7C3VKQ6</accession>
<name>A0A7C3VKQ6_9CYAN</name>
<dbReference type="GO" id="GO:0004345">
    <property type="term" value="F:glucose-6-phosphate dehydrogenase activity"/>
    <property type="evidence" value="ECO:0007669"/>
    <property type="project" value="InterPro"/>
</dbReference>
<dbReference type="InterPro" id="IPR001282">
    <property type="entry name" value="G6P_DH"/>
</dbReference>
<evidence type="ECO:0000313" key="6">
    <source>
        <dbReference type="EMBL" id="HGG03519.1"/>
    </source>
</evidence>
<dbReference type="Pfam" id="PF02781">
    <property type="entry name" value="G6PD_C"/>
    <property type="match status" value="1"/>
</dbReference>
<proteinExistence type="predicted"/>
<dbReference type="Gene3D" id="3.30.360.10">
    <property type="entry name" value="Dihydrodipicolinate Reductase, domain 2"/>
    <property type="match status" value="1"/>
</dbReference>
<keyword evidence="2" id="KW-0521">NADP</keyword>
<dbReference type="GO" id="GO:0005829">
    <property type="term" value="C:cytosol"/>
    <property type="evidence" value="ECO:0007669"/>
    <property type="project" value="TreeGrafter"/>
</dbReference>
<protein>
    <recommendedName>
        <fullName evidence="5">Glucose-6-phosphate dehydrogenase C-terminal domain-containing protein</fullName>
    </recommendedName>
</protein>
<reference evidence="6" key="1">
    <citation type="journal article" date="2020" name="mSystems">
        <title>Genome- and Community-Level Interaction Insights into Carbon Utilization and Element Cycling Functions of Hydrothermarchaeota in Hydrothermal Sediment.</title>
        <authorList>
            <person name="Zhou Z."/>
            <person name="Liu Y."/>
            <person name="Xu W."/>
            <person name="Pan J."/>
            <person name="Luo Z.H."/>
            <person name="Li M."/>
        </authorList>
    </citation>
    <scope>NUCLEOTIDE SEQUENCE [LARGE SCALE GENOMIC DNA]</scope>
    <source>
        <strain evidence="6">SpSt-374</strain>
    </source>
</reference>
<dbReference type="EMBL" id="DSPX01000245">
    <property type="protein sequence ID" value="HGG03519.1"/>
    <property type="molecule type" value="Genomic_DNA"/>
</dbReference>
<dbReference type="PANTHER" id="PTHR23429:SF0">
    <property type="entry name" value="GLUCOSE-6-PHOSPHATE 1-DEHYDROGENASE"/>
    <property type="match status" value="1"/>
</dbReference>
<organism evidence="6">
    <name type="scientific">Planktothricoides sp. SpSt-374</name>
    <dbReference type="NCBI Taxonomy" id="2282167"/>
    <lineage>
        <taxon>Bacteria</taxon>
        <taxon>Bacillati</taxon>
        <taxon>Cyanobacteriota</taxon>
        <taxon>Cyanophyceae</taxon>
        <taxon>Oscillatoriophycideae</taxon>
        <taxon>Oscillatoriales</taxon>
        <taxon>Oscillatoriaceae</taxon>
        <taxon>Planktothricoides</taxon>
    </lineage>
</organism>